<dbReference type="AlphaFoldDB" id="A0A0E2H3D7"/>
<sequence>MDDKCIMENLLLTEKGVCDLYVHGTIESSTADVHQTFNQALNDSLCMQDDIYKQMSAKGWYQTEQAEQQKIMKVKNQFAGM</sequence>
<comment type="caution">
    <text evidence="1">The sequence shown here is derived from an EMBL/GenBank/DDBJ whole genome shotgun (WGS) entry which is preliminary data.</text>
</comment>
<dbReference type="RefSeq" id="WP_002587328.1">
    <property type="nucleotide sequence ID" value="NZ_KB850990.1"/>
</dbReference>
<dbReference type="EMBL" id="AGYR01000061">
    <property type="protein sequence ID" value="ENZ08456.1"/>
    <property type="molecule type" value="Genomic_DNA"/>
</dbReference>
<dbReference type="Pfam" id="PF07875">
    <property type="entry name" value="Coat_F"/>
    <property type="match status" value="1"/>
</dbReference>
<accession>A0A0E2H3D7</accession>
<reference evidence="1 2" key="1">
    <citation type="submission" date="2013-01" db="EMBL/GenBank/DDBJ databases">
        <title>The Genome Sequence of Clostridium clostridioforme 90A8.</title>
        <authorList>
            <consortium name="The Broad Institute Genome Sequencing Platform"/>
            <person name="Earl A."/>
            <person name="Ward D."/>
            <person name="Feldgarden M."/>
            <person name="Gevers D."/>
            <person name="Courvalin P."/>
            <person name="Lambert T."/>
            <person name="Walker B."/>
            <person name="Young S.K."/>
            <person name="Zeng Q."/>
            <person name="Gargeya S."/>
            <person name="Fitzgerald M."/>
            <person name="Haas B."/>
            <person name="Abouelleil A."/>
            <person name="Alvarado L."/>
            <person name="Arachchi H.M."/>
            <person name="Berlin A.M."/>
            <person name="Chapman S.B."/>
            <person name="Dewar J."/>
            <person name="Goldberg J."/>
            <person name="Griggs A."/>
            <person name="Gujja S."/>
            <person name="Hansen M."/>
            <person name="Howarth C."/>
            <person name="Imamovic A."/>
            <person name="Larimer J."/>
            <person name="McCowan C."/>
            <person name="Murphy C."/>
            <person name="Neiman D."/>
            <person name="Pearson M."/>
            <person name="Priest M."/>
            <person name="Roberts A."/>
            <person name="Saif S."/>
            <person name="Shea T."/>
            <person name="Sisk P."/>
            <person name="Sykes S."/>
            <person name="Wortman J."/>
            <person name="Nusbaum C."/>
            <person name="Birren B."/>
        </authorList>
    </citation>
    <scope>NUCLEOTIDE SEQUENCE [LARGE SCALE GENOMIC DNA]</scope>
    <source>
        <strain evidence="1 2">90A8</strain>
    </source>
</reference>
<evidence type="ECO:0000313" key="1">
    <source>
        <dbReference type="EMBL" id="ENZ08456.1"/>
    </source>
</evidence>
<organism evidence="1 2">
    <name type="scientific">[Clostridium] clostridioforme 90A8</name>
    <dbReference type="NCBI Taxonomy" id="999408"/>
    <lineage>
        <taxon>Bacteria</taxon>
        <taxon>Bacillati</taxon>
        <taxon>Bacillota</taxon>
        <taxon>Clostridia</taxon>
        <taxon>Lachnospirales</taxon>
        <taxon>Lachnospiraceae</taxon>
        <taxon>Enterocloster</taxon>
    </lineage>
</organism>
<dbReference type="InterPro" id="IPR012851">
    <property type="entry name" value="Spore_coat_CotF-like"/>
</dbReference>
<dbReference type="HOGENOM" id="CLU_142133_1_1_9"/>
<protein>
    <submittedName>
        <fullName evidence="1">Coat F protein</fullName>
    </submittedName>
</protein>
<dbReference type="Proteomes" id="UP000013085">
    <property type="component" value="Unassembled WGS sequence"/>
</dbReference>
<dbReference type="PATRIC" id="fig|999408.3.peg.5355"/>
<proteinExistence type="predicted"/>
<dbReference type="GeneID" id="57962084"/>
<gene>
    <name evidence="1" type="ORF">HMPREF1090_04970</name>
</gene>
<name>A0A0E2H3D7_9FIRM</name>
<evidence type="ECO:0000313" key="2">
    <source>
        <dbReference type="Proteomes" id="UP000013085"/>
    </source>
</evidence>